<accession>A0A1N7MEG6</accession>
<dbReference type="SUPFAM" id="SSF82171">
    <property type="entry name" value="DPP6 N-terminal domain-like"/>
    <property type="match status" value="1"/>
</dbReference>
<dbReference type="InterPro" id="IPR015943">
    <property type="entry name" value="WD40/YVTN_repeat-like_dom_sf"/>
</dbReference>
<keyword evidence="2" id="KW-1185">Reference proteome</keyword>
<name>A0A1N7MEG6_9BACT</name>
<evidence type="ECO:0000313" key="2">
    <source>
        <dbReference type="Proteomes" id="UP000186026"/>
    </source>
</evidence>
<dbReference type="RefSeq" id="WP_084565880.1">
    <property type="nucleotide sequence ID" value="NZ_FTOP01000006.1"/>
</dbReference>
<sequence>MNTNFNVTERYIANLLSQFPGLKSSAKRLYQKINYLIYKKNYSYQTKYQIQTIDSGERETFFGYYDKSPICNNGKYIIYHESEISTKKLPSATVPVFLKVYDLVKQKEIFSHESYAYNWQQGSKAQWVNDEEFIFNNFDKGEYVSIIANVKTGNLKKIPSPIYDCFKNQFALTLNFERLMSLRPDYGYRNKPPLSNDDLFELKNDGVFFIDFVSLKKEMILSLQQIIEVGHKIQMDKATHKVNHIMVSPNGEKFMFLHRYFINKKRFDRLLIADVDGNNLKLLCDDEMVSHCCWVDNKTIISYLRDKEFGDRFYRINIEDASKEILGEGIIDKYGDGHPTFNNYKVLFDTYPDKSRMKHLFIYDISSSKLEEIGGFYESLSYYGETRSDLHPRFSPDGEKIFFDSVHEGKRRLYWINLNSQSK</sequence>
<evidence type="ECO:0008006" key="3">
    <source>
        <dbReference type="Google" id="ProtNLM"/>
    </source>
</evidence>
<dbReference type="STRING" id="529505.SAMN05421761_10611"/>
<proteinExistence type="predicted"/>
<dbReference type="Gene3D" id="2.130.10.10">
    <property type="entry name" value="YVTN repeat-like/Quinoprotein amine dehydrogenase"/>
    <property type="match status" value="1"/>
</dbReference>
<dbReference type="EMBL" id="FTOP01000006">
    <property type="protein sequence ID" value="SIS84399.1"/>
    <property type="molecule type" value="Genomic_DNA"/>
</dbReference>
<organism evidence="1 2">
    <name type="scientific">Belliella pelovolcani</name>
    <dbReference type="NCBI Taxonomy" id="529505"/>
    <lineage>
        <taxon>Bacteria</taxon>
        <taxon>Pseudomonadati</taxon>
        <taxon>Bacteroidota</taxon>
        <taxon>Cytophagia</taxon>
        <taxon>Cytophagales</taxon>
        <taxon>Cyclobacteriaceae</taxon>
        <taxon>Belliella</taxon>
    </lineage>
</organism>
<dbReference type="AlphaFoldDB" id="A0A1N7MEG6"/>
<dbReference type="Proteomes" id="UP000186026">
    <property type="component" value="Unassembled WGS sequence"/>
</dbReference>
<protein>
    <recommendedName>
        <fullName evidence="3">WD40-like Beta Propeller Repeat</fullName>
    </recommendedName>
</protein>
<reference evidence="2" key="1">
    <citation type="submission" date="2017-01" db="EMBL/GenBank/DDBJ databases">
        <authorList>
            <person name="Varghese N."/>
            <person name="Submissions S."/>
        </authorList>
    </citation>
    <scope>NUCLEOTIDE SEQUENCE [LARGE SCALE GENOMIC DNA]</scope>
    <source>
        <strain evidence="2">DSM 46698</strain>
    </source>
</reference>
<gene>
    <name evidence="1" type="ORF">SAMN05421761_10611</name>
</gene>
<evidence type="ECO:0000313" key="1">
    <source>
        <dbReference type="EMBL" id="SIS84399.1"/>
    </source>
</evidence>
<dbReference type="OrthoDB" id="5174394at2"/>